<dbReference type="AlphaFoldDB" id="A0A9K3GFB5"/>
<feature type="transmembrane region" description="Helical" evidence="1">
    <location>
        <begin position="56"/>
        <end position="76"/>
    </location>
</feature>
<keyword evidence="1" id="KW-0812">Transmembrane</keyword>
<name>A0A9K3GFB5_9EUKA</name>
<gene>
    <name evidence="2" type="ORF">KIPB_001534</name>
</gene>
<feature type="transmembrane region" description="Helical" evidence="1">
    <location>
        <begin position="12"/>
        <end position="35"/>
    </location>
</feature>
<reference evidence="2 3" key="1">
    <citation type="journal article" date="2018" name="PLoS ONE">
        <title>The draft genome of Kipferlia bialata reveals reductive genome evolution in fornicate parasites.</title>
        <authorList>
            <person name="Tanifuji G."/>
            <person name="Takabayashi S."/>
            <person name="Kume K."/>
            <person name="Takagi M."/>
            <person name="Nakayama T."/>
            <person name="Kamikawa R."/>
            <person name="Inagaki Y."/>
            <person name="Hashimoto T."/>
        </authorList>
    </citation>
    <scope>NUCLEOTIDE SEQUENCE [LARGE SCALE GENOMIC DNA]</scope>
    <source>
        <strain evidence="2">NY0173</strain>
    </source>
</reference>
<feature type="transmembrane region" description="Helical" evidence="1">
    <location>
        <begin position="288"/>
        <end position="307"/>
    </location>
</feature>
<comment type="caution">
    <text evidence="2">The sequence shown here is derived from an EMBL/GenBank/DDBJ whole genome shotgun (WGS) entry which is preliminary data.</text>
</comment>
<dbReference type="Proteomes" id="UP000265618">
    <property type="component" value="Unassembled WGS sequence"/>
</dbReference>
<evidence type="ECO:0000313" key="2">
    <source>
        <dbReference type="EMBL" id="GIQ80697.1"/>
    </source>
</evidence>
<dbReference type="EMBL" id="BDIP01000222">
    <property type="protein sequence ID" value="GIQ80697.1"/>
    <property type="molecule type" value="Genomic_DNA"/>
</dbReference>
<organism evidence="2 3">
    <name type="scientific">Kipferlia bialata</name>
    <dbReference type="NCBI Taxonomy" id="797122"/>
    <lineage>
        <taxon>Eukaryota</taxon>
        <taxon>Metamonada</taxon>
        <taxon>Carpediemonas-like organisms</taxon>
        <taxon>Kipferlia</taxon>
    </lineage>
</organism>
<evidence type="ECO:0000256" key="1">
    <source>
        <dbReference type="SAM" id="Phobius"/>
    </source>
</evidence>
<keyword evidence="1" id="KW-1133">Transmembrane helix</keyword>
<sequence length="376" mass="42888">MFVEWFSLHPLLWIAVSVAVSVGTLTYFIVLVTVAEWATKATYQAVSCRFRYPQRFLLYAGVYIFVEVLYGFTMMGTNCQTDSDHLYICPVLVLNGSGFRRDDLDQMGLRPFLREATCDATHCAEISPVVRSDLKAFFLIQFIVQPLNYLIYMRFIRYYPELIKNLRRPLFDKKDKKKDVDENSPLVVVAPKQAEFAGLVAVNFWYFFLSSVAYLWCNTLNFTVIDDPDESVMMFCVIVMVTYHVTLLDNLIGIEGGTMDALSARPSNQILSDDIPYRWKDTSAKHELLRVPIEMALLLTGPVVFFVCNLDSISAEDVCPSLALLVAEQFSILGMSFDLECLMLLGALCLVLFTVFILLMRGHVAVTTIKKRFRYI</sequence>
<feature type="transmembrane region" description="Helical" evidence="1">
    <location>
        <begin position="342"/>
        <end position="364"/>
    </location>
</feature>
<feature type="transmembrane region" description="Helical" evidence="1">
    <location>
        <begin position="136"/>
        <end position="155"/>
    </location>
</feature>
<feature type="transmembrane region" description="Helical" evidence="1">
    <location>
        <begin position="232"/>
        <end position="252"/>
    </location>
</feature>
<keyword evidence="3" id="KW-1185">Reference proteome</keyword>
<proteinExistence type="predicted"/>
<feature type="transmembrane region" description="Helical" evidence="1">
    <location>
        <begin position="196"/>
        <end position="216"/>
    </location>
</feature>
<evidence type="ECO:0000313" key="3">
    <source>
        <dbReference type="Proteomes" id="UP000265618"/>
    </source>
</evidence>
<protein>
    <submittedName>
        <fullName evidence="2">Uncharacterized protein</fullName>
    </submittedName>
</protein>
<accession>A0A9K3GFB5</accession>
<keyword evidence="1" id="KW-0472">Membrane</keyword>